<dbReference type="EMBL" id="AWFH01000061">
    <property type="protein sequence ID" value="KCZ58272.1"/>
    <property type="molecule type" value="Genomic_DNA"/>
</dbReference>
<evidence type="ECO:0000313" key="3">
    <source>
        <dbReference type="Proteomes" id="UP000024547"/>
    </source>
</evidence>
<comment type="caution">
    <text evidence="2">The sequence shown here is derived from an EMBL/GenBank/DDBJ whole genome shotgun (WGS) entry which is preliminary data.</text>
</comment>
<gene>
    <name evidence="2" type="ORF">HY36_10450</name>
</gene>
<name>A0A059DXW5_9PROT</name>
<dbReference type="STRING" id="1280948.HY36_10450"/>
<proteinExistence type="predicted"/>
<sequence>MPSIYETLKKDHDKHRELLAQLAETTGDSSRRRELWKQFYYDVGGHAAAEEETFYSPLMEKEDGQPKGRHSVAEHKELDDIIQELDEMDMSSPGWMTRFKTLRHDYEHHIDEEEEEIFPVAKKVIGKDEDGAISQSFLKRKARERKIVDEKAEAALEE</sequence>
<dbReference type="RefSeq" id="WP_035554802.1">
    <property type="nucleotide sequence ID" value="NZ_AWFH01000061.1"/>
</dbReference>
<dbReference type="OrthoDB" id="5523420at2"/>
<dbReference type="PANTHER" id="PTHR35585">
    <property type="entry name" value="HHE DOMAIN PROTEIN (AFU_ORTHOLOGUE AFUA_4G00730)"/>
    <property type="match status" value="1"/>
</dbReference>
<feature type="domain" description="Hemerythrin-like" evidence="1">
    <location>
        <begin position="4"/>
        <end position="120"/>
    </location>
</feature>
<keyword evidence="3" id="KW-1185">Reference proteome</keyword>
<dbReference type="Pfam" id="PF01814">
    <property type="entry name" value="Hemerythrin"/>
    <property type="match status" value="1"/>
</dbReference>
<dbReference type="AlphaFoldDB" id="A0A059DXW5"/>
<evidence type="ECO:0000259" key="1">
    <source>
        <dbReference type="Pfam" id="PF01814"/>
    </source>
</evidence>
<dbReference type="Gene3D" id="1.20.120.520">
    <property type="entry name" value="nmb1532 protein domain like"/>
    <property type="match status" value="1"/>
</dbReference>
<dbReference type="Proteomes" id="UP000024547">
    <property type="component" value="Unassembled WGS sequence"/>
</dbReference>
<dbReference type="InterPro" id="IPR012312">
    <property type="entry name" value="Hemerythrin-like"/>
</dbReference>
<organism evidence="2 3">
    <name type="scientific">Hyphomonas atlantica</name>
    <dbReference type="NCBI Taxonomy" id="1280948"/>
    <lineage>
        <taxon>Bacteria</taxon>
        <taxon>Pseudomonadati</taxon>
        <taxon>Pseudomonadota</taxon>
        <taxon>Alphaproteobacteria</taxon>
        <taxon>Hyphomonadales</taxon>
        <taxon>Hyphomonadaceae</taxon>
        <taxon>Hyphomonas</taxon>
    </lineage>
</organism>
<evidence type="ECO:0000313" key="2">
    <source>
        <dbReference type="EMBL" id="KCZ58272.1"/>
    </source>
</evidence>
<dbReference type="GeneID" id="92500468"/>
<protein>
    <submittedName>
        <fullName evidence="2">Hemerythrin</fullName>
    </submittedName>
</protein>
<dbReference type="PATRIC" id="fig|1280948.3.peg.3215"/>
<reference evidence="2 3" key="1">
    <citation type="journal article" date="2014" name="Antonie Van Leeuwenhoek">
        <title>Hyphomonas beringensis sp. nov. and Hyphomonas chukchiensis sp. nov., isolated from surface seawater of the Bering Sea and Chukchi Sea.</title>
        <authorList>
            <person name="Li C."/>
            <person name="Lai Q."/>
            <person name="Li G."/>
            <person name="Dong C."/>
            <person name="Wang J."/>
            <person name="Liao Y."/>
            <person name="Shao Z."/>
        </authorList>
    </citation>
    <scope>NUCLEOTIDE SEQUENCE [LARGE SCALE GENOMIC DNA]</scope>
    <source>
        <strain evidence="2 3">22II1-22F38</strain>
    </source>
</reference>
<dbReference type="eggNOG" id="COG5592">
    <property type="taxonomic scope" value="Bacteria"/>
</dbReference>
<dbReference type="PANTHER" id="PTHR35585:SF1">
    <property type="entry name" value="HHE DOMAIN PROTEIN (AFU_ORTHOLOGUE AFUA_4G00730)"/>
    <property type="match status" value="1"/>
</dbReference>
<accession>A0A059DXW5</accession>